<keyword evidence="2" id="KW-1185">Reference proteome</keyword>
<evidence type="ECO:0000313" key="1">
    <source>
        <dbReference type="EMBL" id="CAG8659076.1"/>
    </source>
</evidence>
<proteinExistence type="predicted"/>
<name>A0A9N9DZP7_9GLOM</name>
<organism evidence="1 2">
    <name type="scientific">Paraglomus brasilianum</name>
    <dbReference type="NCBI Taxonomy" id="144538"/>
    <lineage>
        <taxon>Eukaryota</taxon>
        <taxon>Fungi</taxon>
        <taxon>Fungi incertae sedis</taxon>
        <taxon>Mucoromycota</taxon>
        <taxon>Glomeromycotina</taxon>
        <taxon>Glomeromycetes</taxon>
        <taxon>Paraglomerales</taxon>
        <taxon>Paraglomeraceae</taxon>
        <taxon>Paraglomus</taxon>
    </lineage>
</organism>
<protein>
    <submittedName>
        <fullName evidence="1">1608_t:CDS:1</fullName>
    </submittedName>
</protein>
<gene>
    <name evidence="1" type="ORF">PBRASI_LOCUS10684</name>
</gene>
<reference evidence="1" key="1">
    <citation type="submission" date="2021-06" db="EMBL/GenBank/DDBJ databases">
        <authorList>
            <person name="Kallberg Y."/>
            <person name="Tangrot J."/>
            <person name="Rosling A."/>
        </authorList>
    </citation>
    <scope>NUCLEOTIDE SEQUENCE</scope>
    <source>
        <strain evidence="1">BR232B</strain>
    </source>
</reference>
<comment type="caution">
    <text evidence="1">The sequence shown here is derived from an EMBL/GenBank/DDBJ whole genome shotgun (WGS) entry which is preliminary data.</text>
</comment>
<accession>A0A9N9DZP7</accession>
<dbReference type="EMBL" id="CAJVPI010003491">
    <property type="protein sequence ID" value="CAG8659076.1"/>
    <property type="molecule type" value="Genomic_DNA"/>
</dbReference>
<dbReference type="AlphaFoldDB" id="A0A9N9DZP7"/>
<feature type="non-terminal residue" evidence="1">
    <location>
        <position position="1"/>
    </location>
</feature>
<dbReference type="Proteomes" id="UP000789739">
    <property type="component" value="Unassembled WGS sequence"/>
</dbReference>
<evidence type="ECO:0000313" key="2">
    <source>
        <dbReference type="Proteomes" id="UP000789739"/>
    </source>
</evidence>
<sequence>SRKSDAELENTSTVSKGIGKQDFALMTTEQLRTYARLFAETVTKVSNNQLDDSCG</sequence>